<name>A0ABR4NUQ0_9SACH</name>
<feature type="signal peptide" evidence="2">
    <location>
        <begin position="1"/>
        <end position="16"/>
    </location>
</feature>
<keyword evidence="4" id="KW-1185">Reference proteome</keyword>
<evidence type="ECO:0000313" key="3">
    <source>
        <dbReference type="EMBL" id="KAL3232445.1"/>
    </source>
</evidence>
<evidence type="ECO:0000313" key="4">
    <source>
        <dbReference type="Proteomes" id="UP001623330"/>
    </source>
</evidence>
<accession>A0ABR4NUQ0</accession>
<keyword evidence="2" id="KW-0732">Signal</keyword>
<feature type="transmembrane region" description="Helical" evidence="1">
    <location>
        <begin position="151"/>
        <end position="177"/>
    </location>
</feature>
<protein>
    <submittedName>
        <fullName evidence="3">Uncharacterized protein</fullName>
    </submittedName>
</protein>
<keyword evidence="1" id="KW-1133">Transmembrane helix</keyword>
<organism evidence="3 4">
    <name type="scientific">Nakaseomyces bracarensis</name>
    <dbReference type="NCBI Taxonomy" id="273131"/>
    <lineage>
        <taxon>Eukaryota</taxon>
        <taxon>Fungi</taxon>
        <taxon>Dikarya</taxon>
        <taxon>Ascomycota</taxon>
        <taxon>Saccharomycotina</taxon>
        <taxon>Saccharomycetes</taxon>
        <taxon>Saccharomycetales</taxon>
        <taxon>Saccharomycetaceae</taxon>
        <taxon>Nakaseomyces</taxon>
    </lineage>
</organism>
<sequence length="187" mass="21309">MYLLLFLTFLVGLVVGNTESVLINVPKGFNAISNGDSQFHMLDMGHRLVSKRTIEFEVDSVRPYQVVELSNVQSRKNYQIKVCWSAIEGYDIRDVGYVMAHSGQDINIPDVGSLGLAKSDSIFLYFRVDQDTYPRIPDGYKTEVNLSVVNLVAYIPIDCMPMIFFLALAILPFIYILRTNKHMDLFR</sequence>
<dbReference type="Pfam" id="PF10333">
    <property type="entry name" value="Pga1"/>
    <property type="match status" value="1"/>
</dbReference>
<evidence type="ECO:0000256" key="2">
    <source>
        <dbReference type="SAM" id="SignalP"/>
    </source>
</evidence>
<feature type="chain" id="PRO_5047523076" evidence="2">
    <location>
        <begin position="17"/>
        <end position="187"/>
    </location>
</feature>
<gene>
    <name evidence="3" type="ORF">RNJ44_04361</name>
</gene>
<proteinExistence type="predicted"/>
<reference evidence="3 4" key="1">
    <citation type="submission" date="2024-05" db="EMBL/GenBank/DDBJ databases">
        <title>Long read based assembly of the Candida bracarensis genome reveals expanded adhesin content.</title>
        <authorList>
            <person name="Marcet-Houben M."/>
            <person name="Ksiezopolska E."/>
            <person name="Gabaldon T."/>
        </authorList>
    </citation>
    <scope>NUCLEOTIDE SEQUENCE [LARGE SCALE GENOMIC DNA]</scope>
    <source>
        <strain evidence="3 4">CBM6</strain>
    </source>
</reference>
<dbReference type="Proteomes" id="UP001623330">
    <property type="component" value="Unassembled WGS sequence"/>
</dbReference>
<keyword evidence="1" id="KW-0812">Transmembrane</keyword>
<dbReference type="InterPro" id="IPR019433">
    <property type="entry name" value="GPI_ManTrfase_II_coact_Pga1"/>
</dbReference>
<keyword evidence="1" id="KW-0472">Membrane</keyword>
<comment type="caution">
    <text evidence="3">The sequence shown here is derived from an EMBL/GenBank/DDBJ whole genome shotgun (WGS) entry which is preliminary data.</text>
</comment>
<dbReference type="EMBL" id="JBEVYD010000005">
    <property type="protein sequence ID" value="KAL3232445.1"/>
    <property type="molecule type" value="Genomic_DNA"/>
</dbReference>
<evidence type="ECO:0000256" key="1">
    <source>
        <dbReference type="SAM" id="Phobius"/>
    </source>
</evidence>